<gene>
    <name evidence="4" type="ORF">EDD79_100869</name>
</gene>
<evidence type="ECO:0000256" key="1">
    <source>
        <dbReference type="ARBA" id="ARBA00004683"/>
    </source>
</evidence>
<evidence type="ECO:0000313" key="4">
    <source>
        <dbReference type="EMBL" id="TCQ03751.1"/>
    </source>
</evidence>
<protein>
    <recommendedName>
        <fullName evidence="2">Poly(3-hydroxyalkanoate) polymerase subunit PhaE</fullName>
    </recommendedName>
</protein>
<keyword evidence="3" id="KW-0583">PHB biosynthesis</keyword>
<proteinExistence type="predicted"/>
<accession>A0A4R2TK74</accession>
<name>A0A4R2TK74_9FIRM</name>
<dbReference type="Pfam" id="PF09712">
    <property type="entry name" value="PHA_synth_III_E"/>
    <property type="match status" value="1"/>
</dbReference>
<organism evidence="4 5">
    <name type="scientific">Serpentinicella alkaliphila</name>
    <dbReference type="NCBI Taxonomy" id="1734049"/>
    <lineage>
        <taxon>Bacteria</taxon>
        <taxon>Bacillati</taxon>
        <taxon>Bacillota</taxon>
        <taxon>Clostridia</taxon>
        <taxon>Peptostreptococcales</taxon>
        <taxon>Natronincolaceae</taxon>
        <taxon>Serpentinicella</taxon>
    </lineage>
</organism>
<sequence length="330" mass="39670">MKEEKMQESFVGQWVNNQKKLVEYYQNNSLSRSYIDMYNSWYESVSDIYKKNYSKFVEKNDYFDINNTLVTAEKAYSNLKRFYENILENVSYKDISTENIKMFQENTEEYIKYLSINFIPYLPKPIQEIFAEALQIQRIFIKGTEELYQSLYNNSKELQSIVFKSMLGDKDAAFKYMNYWNENWKKSIKTMMAFPKVITNNELYDMQIKSINNYISYNNSLIEFNEKLLKVGYDCMEETIEKYQSLIEKGLQDTTFEDFYTFWWKLNEKAYKELFNSSEFIDLTDKVTEAINEFKSNYENIIDMQLNMQPFATKKDLEGIKEVIGKSRKK</sequence>
<dbReference type="GO" id="GO:0042619">
    <property type="term" value="P:poly-hydroxybutyrate biosynthetic process"/>
    <property type="evidence" value="ECO:0007669"/>
    <property type="project" value="UniProtKB-KW"/>
</dbReference>
<dbReference type="Proteomes" id="UP000295504">
    <property type="component" value="Unassembled WGS sequence"/>
</dbReference>
<evidence type="ECO:0000256" key="3">
    <source>
        <dbReference type="ARBA" id="ARBA00022752"/>
    </source>
</evidence>
<dbReference type="OrthoDB" id="617533at2"/>
<comment type="caution">
    <text evidence="4">The sequence shown here is derived from an EMBL/GenBank/DDBJ whole genome shotgun (WGS) entry which is preliminary data.</text>
</comment>
<dbReference type="UniPathway" id="UPA00917"/>
<evidence type="ECO:0000256" key="2">
    <source>
        <dbReference type="ARBA" id="ARBA00019066"/>
    </source>
</evidence>
<comment type="pathway">
    <text evidence="1">Biopolymer metabolism; poly-(R)-3-hydroxybutanoate biosynthesis.</text>
</comment>
<dbReference type="AlphaFoldDB" id="A0A4R2TK74"/>
<dbReference type="RefSeq" id="WP_132847960.1">
    <property type="nucleotide sequence ID" value="NZ_CP058648.1"/>
</dbReference>
<evidence type="ECO:0000313" key="5">
    <source>
        <dbReference type="Proteomes" id="UP000295504"/>
    </source>
</evidence>
<dbReference type="InterPro" id="IPR010123">
    <property type="entry name" value="PHA_synth_III_E"/>
</dbReference>
<dbReference type="EMBL" id="SLYC01000008">
    <property type="protein sequence ID" value="TCQ03751.1"/>
    <property type="molecule type" value="Genomic_DNA"/>
</dbReference>
<keyword evidence="5" id="KW-1185">Reference proteome</keyword>
<reference evidence="4 5" key="1">
    <citation type="submission" date="2019-03" db="EMBL/GenBank/DDBJ databases">
        <title>Genomic Encyclopedia of Type Strains, Phase IV (KMG-IV): sequencing the most valuable type-strain genomes for metagenomic binning, comparative biology and taxonomic classification.</title>
        <authorList>
            <person name="Goeker M."/>
        </authorList>
    </citation>
    <scope>NUCLEOTIDE SEQUENCE [LARGE SCALE GENOMIC DNA]</scope>
    <source>
        <strain evidence="4 5">DSM 100013</strain>
    </source>
</reference>